<comment type="caution">
    <text evidence="8">The sequence shown here is derived from an EMBL/GenBank/DDBJ whole genome shotgun (WGS) entry which is preliminary data.</text>
</comment>
<evidence type="ECO:0000256" key="2">
    <source>
        <dbReference type="ARBA" id="ARBA00023015"/>
    </source>
</evidence>
<dbReference type="InterPro" id="IPR044808">
    <property type="entry name" value="ERF_plant"/>
</dbReference>
<dbReference type="GO" id="GO:0009873">
    <property type="term" value="P:ethylene-activated signaling pathway"/>
    <property type="evidence" value="ECO:0007669"/>
    <property type="project" value="InterPro"/>
</dbReference>
<gene>
    <name evidence="8" type="primary">ERF1</name>
    <name evidence="8" type="ORF">CR513_25007</name>
</gene>
<dbReference type="Proteomes" id="UP000257109">
    <property type="component" value="Unassembled WGS sequence"/>
</dbReference>
<comment type="similarity">
    <text evidence="6">Belongs to the AP2/ERF transcription factor family. ERF subfamily.</text>
</comment>
<organism evidence="8 9">
    <name type="scientific">Mucuna pruriens</name>
    <name type="common">Velvet bean</name>
    <name type="synonym">Dolichos pruriens</name>
    <dbReference type="NCBI Taxonomy" id="157652"/>
    <lineage>
        <taxon>Eukaryota</taxon>
        <taxon>Viridiplantae</taxon>
        <taxon>Streptophyta</taxon>
        <taxon>Embryophyta</taxon>
        <taxon>Tracheophyta</taxon>
        <taxon>Spermatophyta</taxon>
        <taxon>Magnoliopsida</taxon>
        <taxon>eudicotyledons</taxon>
        <taxon>Gunneridae</taxon>
        <taxon>Pentapetalae</taxon>
        <taxon>rosids</taxon>
        <taxon>fabids</taxon>
        <taxon>Fabales</taxon>
        <taxon>Fabaceae</taxon>
        <taxon>Papilionoideae</taxon>
        <taxon>50 kb inversion clade</taxon>
        <taxon>NPAAA clade</taxon>
        <taxon>indigoferoid/millettioid clade</taxon>
        <taxon>Phaseoleae</taxon>
        <taxon>Mucuna</taxon>
    </lineage>
</organism>
<keyword evidence="5" id="KW-0539">Nucleus</keyword>
<evidence type="ECO:0000259" key="7">
    <source>
        <dbReference type="PROSITE" id="PS51032"/>
    </source>
</evidence>
<dbReference type="GO" id="GO:0005634">
    <property type="term" value="C:nucleus"/>
    <property type="evidence" value="ECO:0007669"/>
    <property type="project" value="UniProtKB-SubCell"/>
</dbReference>
<evidence type="ECO:0000256" key="4">
    <source>
        <dbReference type="ARBA" id="ARBA00023163"/>
    </source>
</evidence>
<dbReference type="STRING" id="157652.A0A371GQJ5"/>
<dbReference type="GO" id="GO:0003677">
    <property type="term" value="F:DNA binding"/>
    <property type="evidence" value="ECO:0007669"/>
    <property type="project" value="UniProtKB-KW"/>
</dbReference>
<dbReference type="AlphaFoldDB" id="A0A371GQJ5"/>
<dbReference type="SUPFAM" id="SSF54171">
    <property type="entry name" value="DNA-binding domain"/>
    <property type="match status" value="1"/>
</dbReference>
<dbReference type="PRINTS" id="PR00367">
    <property type="entry name" value="ETHRSPELEMNT"/>
</dbReference>
<dbReference type="FunFam" id="3.30.730.10:FF:000001">
    <property type="entry name" value="Ethylene-responsive transcription factor 2"/>
    <property type="match status" value="1"/>
</dbReference>
<dbReference type="PROSITE" id="PS51032">
    <property type="entry name" value="AP2_ERF"/>
    <property type="match status" value="1"/>
</dbReference>
<dbReference type="Pfam" id="PF00847">
    <property type="entry name" value="AP2"/>
    <property type="match status" value="1"/>
</dbReference>
<feature type="non-terminal residue" evidence="8">
    <location>
        <position position="1"/>
    </location>
</feature>
<accession>A0A371GQJ5</accession>
<keyword evidence="4" id="KW-0804">Transcription</keyword>
<dbReference type="EMBL" id="QJKJ01004770">
    <property type="protein sequence ID" value="RDX92810.1"/>
    <property type="molecule type" value="Genomic_DNA"/>
</dbReference>
<evidence type="ECO:0000256" key="1">
    <source>
        <dbReference type="ARBA" id="ARBA00004123"/>
    </source>
</evidence>
<reference evidence="8" key="1">
    <citation type="submission" date="2018-05" db="EMBL/GenBank/DDBJ databases">
        <title>Draft genome of Mucuna pruriens seed.</title>
        <authorList>
            <person name="Nnadi N.E."/>
            <person name="Vos R."/>
            <person name="Hasami M.H."/>
            <person name="Devisetty U.K."/>
            <person name="Aguiy J.C."/>
        </authorList>
    </citation>
    <scope>NUCLEOTIDE SEQUENCE [LARGE SCALE GENOMIC DNA]</scope>
    <source>
        <strain evidence="8">JCA_2017</strain>
    </source>
</reference>
<dbReference type="InterPro" id="IPR001471">
    <property type="entry name" value="AP2/ERF_dom"/>
</dbReference>
<keyword evidence="9" id="KW-1185">Reference proteome</keyword>
<evidence type="ECO:0000313" key="8">
    <source>
        <dbReference type="EMBL" id="RDX92810.1"/>
    </source>
</evidence>
<proteinExistence type="inferred from homology"/>
<dbReference type="PANTHER" id="PTHR31190">
    <property type="entry name" value="DNA-BINDING DOMAIN"/>
    <property type="match status" value="1"/>
</dbReference>
<protein>
    <submittedName>
        <fullName evidence="8">Ethylene-responsive transcription factor 1</fullName>
    </submittedName>
</protein>
<dbReference type="InterPro" id="IPR036955">
    <property type="entry name" value="AP2/ERF_dom_sf"/>
</dbReference>
<dbReference type="SMART" id="SM00380">
    <property type="entry name" value="AP2"/>
    <property type="match status" value="1"/>
</dbReference>
<dbReference type="PANTHER" id="PTHR31190:SF449">
    <property type="entry name" value="AP2_ERF DOMAIN-CONTAINING PROTEIN"/>
    <property type="match status" value="1"/>
</dbReference>
<evidence type="ECO:0000256" key="3">
    <source>
        <dbReference type="ARBA" id="ARBA00023125"/>
    </source>
</evidence>
<evidence type="ECO:0000256" key="6">
    <source>
        <dbReference type="ARBA" id="ARBA00024343"/>
    </source>
</evidence>
<dbReference type="Gene3D" id="3.30.730.10">
    <property type="entry name" value="AP2/ERF domain"/>
    <property type="match status" value="1"/>
</dbReference>
<dbReference type="CDD" id="cd00018">
    <property type="entry name" value="AP2"/>
    <property type="match status" value="1"/>
</dbReference>
<evidence type="ECO:0000313" key="9">
    <source>
        <dbReference type="Proteomes" id="UP000257109"/>
    </source>
</evidence>
<keyword evidence="2" id="KW-0805">Transcription regulation</keyword>
<comment type="subcellular location">
    <subcellularLocation>
        <location evidence="1">Nucleus</location>
    </subcellularLocation>
</comment>
<name>A0A371GQJ5_MUCPR</name>
<feature type="domain" description="AP2/ERF" evidence="7">
    <location>
        <begin position="80"/>
        <end position="138"/>
    </location>
</feature>
<dbReference type="InterPro" id="IPR016177">
    <property type="entry name" value="DNA-bd_dom_sf"/>
</dbReference>
<keyword evidence="3" id="KW-0238">DNA-binding</keyword>
<sequence>MTDATTVTEQWNDVPFRMDDADDMLIFNSLCDAVSHGWSLSDYMTPKLENDVAARPAHENDDSKVVVLPQEKKKKSLGTCYRGVRQRAWGKFTAEIRDPARNGARAWLGTYETAEEAALAYDRAAFKIRGSKALLNFPLRIDFNQPPPVRVTAKKLKGAASRKPSRS</sequence>
<dbReference type="GO" id="GO:0003700">
    <property type="term" value="F:DNA-binding transcription factor activity"/>
    <property type="evidence" value="ECO:0007669"/>
    <property type="project" value="InterPro"/>
</dbReference>
<dbReference type="OrthoDB" id="1647183at2759"/>
<evidence type="ECO:0000256" key="5">
    <source>
        <dbReference type="ARBA" id="ARBA00023242"/>
    </source>
</evidence>